<protein>
    <submittedName>
        <fullName evidence="1">Uncharacterized protein</fullName>
    </submittedName>
</protein>
<dbReference type="EMBL" id="SOSA01000040">
    <property type="protein sequence ID" value="THC98591.1"/>
    <property type="molecule type" value="Genomic_DNA"/>
</dbReference>
<organism evidence="1 2">
    <name type="scientific">Aspergillus tanneri</name>
    <dbReference type="NCBI Taxonomy" id="1220188"/>
    <lineage>
        <taxon>Eukaryota</taxon>
        <taxon>Fungi</taxon>
        <taxon>Dikarya</taxon>
        <taxon>Ascomycota</taxon>
        <taxon>Pezizomycotina</taxon>
        <taxon>Eurotiomycetes</taxon>
        <taxon>Eurotiomycetidae</taxon>
        <taxon>Eurotiales</taxon>
        <taxon>Aspergillaceae</taxon>
        <taxon>Aspergillus</taxon>
        <taxon>Aspergillus subgen. Circumdati</taxon>
    </lineage>
</organism>
<keyword evidence="2" id="KW-1185">Reference proteome</keyword>
<reference evidence="1 2" key="1">
    <citation type="submission" date="2019-03" db="EMBL/GenBank/DDBJ databases">
        <title>The genome sequence of a newly discovered highly antifungal drug resistant Aspergillus species, Aspergillus tanneri NIH 1004.</title>
        <authorList>
            <person name="Mounaud S."/>
            <person name="Singh I."/>
            <person name="Joardar V."/>
            <person name="Pakala S."/>
            <person name="Pakala S."/>
            <person name="Venepally P."/>
            <person name="Hoover J."/>
            <person name="Nierman W."/>
            <person name="Chung J."/>
            <person name="Losada L."/>
        </authorList>
    </citation>
    <scope>NUCLEOTIDE SEQUENCE [LARGE SCALE GENOMIC DNA]</scope>
    <source>
        <strain evidence="1 2">NIH1004</strain>
    </source>
</reference>
<accession>A0A4S3JU81</accession>
<comment type="caution">
    <text evidence="1">The sequence shown here is derived from an EMBL/GenBank/DDBJ whole genome shotgun (WGS) entry which is preliminary data.</text>
</comment>
<evidence type="ECO:0000313" key="1">
    <source>
        <dbReference type="EMBL" id="THC98591.1"/>
    </source>
</evidence>
<dbReference type="AlphaFoldDB" id="A0A4S3JU81"/>
<name>A0A4S3JU81_9EURO</name>
<dbReference type="Proteomes" id="UP000308092">
    <property type="component" value="Unassembled WGS sequence"/>
</dbReference>
<sequence>MDARAKYFQHTSLIRKGHFRAEPLHNLGGV</sequence>
<gene>
    <name evidence="1" type="ORF">EYZ11_001943</name>
</gene>
<proteinExistence type="predicted"/>
<evidence type="ECO:0000313" key="2">
    <source>
        <dbReference type="Proteomes" id="UP000308092"/>
    </source>
</evidence>
<dbReference type="VEuPathDB" id="FungiDB:EYZ11_001943"/>